<feature type="region of interest" description="Disordered" evidence="1">
    <location>
        <begin position="82"/>
        <end position="104"/>
    </location>
</feature>
<proteinExistence type="predicted"/>
<keyword evidence="3" id="KW-1185">Reference proteome</keyword>
<organism evidence="2 3">
    <name type="scientific">Piedraia hortae CBS 480.64</name>
    <dbReference type="NCBI Taxonomy" id="1314780"/>
    <lineage>
        <taxon>Eukaryota</taxon>
        <taxon>Fungi</taxon>
        <taxon>Dikarya</taxon>
        <taxon>Ascomycota</taxon>
        <taxon>Pezizomycotina</taxon>
        <taxon>Dothideomycetes</taxon>
        <taxon>Dothideomycetidae</taxon>
        <taxon>Capnodiales</taxon>
        <taxon>Piedraiaceae</taxon>
        <taxon>Piedraia</taxon>
    </lineage>
</organism>
<protein>
    <submittedName>
        <fullName evidence="2">Uncharacterized protein</fullName>
    </submittedName>
</protein>
<evidence type="ECO:0000256" key="1">
    <source>
        <dbReference type="SAM" id="MobiDB-lite"/>
    </source>
</evidence>
<reference evidence="2" key="1">
    <citation type="journal article" date="2020" name="Stud. Mycol.">
        <title>101 Dothideomycetes genomes: a test case for predicting lifestyles and emergence of pathogens.</title>
        <authorList>
            <person name="Haridas S."/>
            <person name="Albert R."/>
            <person name="Binder M."/>
            <person name="Bloem J."/>
            <person name="Labutti K."/>
            <person name="Salamov A."/>
            <person name="Andreopoulos B."/>
            <person name="Baker S."/>
            <person name="Barry K."/>
            <person name="Bills G."/>
            <person name="Bluhm B."/>
            <person name="Cannon C."/>
            <person name="Castanera R."/>
            <person name="Culley D."/>
            <person name="Daum C."/>
            <person name="Ezra D."/>
            <person name="Gonzalez J."/>
            <person name="Henrissat B."/>
            <person name="Kuo A."/>
            <person name="Liang C."/>
            <person name="Lipzen A."/>
            <person name="Lutzoni F."/>
            <person name="Magnuson J."/>
            <person name="Mondo S."/>
            <person name="Nolan M."/>
            <person name="Ohm R."/>
            <person name="Pangilinan J."/>
            <person name="Park H.-J."/>
            <person name="Ramirez L."/>
            <person name="Alfaro M."/>
            <person name="Sun H."/>
            <person name="Tritt A."/>
            <person name="Yoshinaga Y."/>
            <person name="Zwiers L.-H."/>
            <person name="Turgeon B."/>
            <person name="Goodwin S."/>
            <person name="Spatafora J."/>
            <person name="Crous P."/>
            <person name="Grigoriev I."/>
        </authorList>
    </citation>
    <scope>NUCLEOTIDE SEQUENCE</scope>
    <source>
        <strain evidence="2">CBS 480.64</strain>
    </source>
</reference>
<name>A0A6A7BP82_9PEZI</name>
<sequence length="104" mass="12558">MFGRQSTDFISEQTRIIELEFHERREQKMEADQEKRKLDWMANQERLDKAKHDIINDLKQQITQLDEEIKVIDEGHKAQIRELNEDHKEHIKKPEEDHKKRGGA</sequence>
<dbReference type="EMBL" id="MU006064">
    <property type="protein sequence ID" value="KAF2857134.1"/>
    <property type="molecule type" value="Genomic_DNA"/>
</dbReference>
<gene>
    <name evidence="2" type="ORF">K470DRAFT_273547</name>
</gene>
<evidence type="ECO:0000313" key="2">
    <source>
        <dbReference type="EMBL" id="KAF2857134.1"/>
    </source>
</evidence>
<accession>A0A6A7BP82</accession>
<dbReference type="AlphaFoldDB" id="A0A6A7BP82"/>
<dbReference type="Proteomes" id="UP000799421">
    <property type="component" value="Unassembled WGS sequence"/>
</dbReference>
<evidence type="ECO:0000313" key="3">
    <source>
        <dbReference type="Proteomes" id="UP000799421"/>
    </source>
</evidence>